<accession>A0AAW5IJW1</accession>
<sequence length="184" mass="20514">MNAYYEDGAVHNDHHKELTIGGNVTAEALKQIMAKFFDDDSDSEGCKPVDDAKKSASPAAGRVAEVLFPDKNGEKDVNLTEKMAHAFVNYLKLHHISNEQISTTDGLLNKSVAAFFQYWSGRGYVYSGTPNGASISRFLREDCHLEMKVTQKSYGDYIRKKIIAGHIDVDVEVSVEDYMKSLED</sequence>
<organism evidence="1 2">
    <name type="scientific">Segatella copri</name>
    <dbReference type="NCBI Taxonomy" id="165179"/>
    <lineage>
        <taxon>Bacteria</taxon>
        <taxon>Pseudomonadati</taxon>
        <taxon>Bacteroidota</taxon>
        <taxon>Bacteroidia</taxon>
        <taxon>Bacteroidales</taxon>
        <taxon>Prevotellaceae</taxon>
        <taxon>Segatella</taxon>
    </lineage>
</organism>
<dbReference type="Proteomes" id="UP001205531">
    <property type="component" value="Unassembled WGS sequence"/>
</dbReference>
<dbReference type="RefSeq" id="WP_233904850.1">
    <property type="nucleotide sequence ID" value="NZ_JANDWY010000021.1"/>
</dbReference>
<name>A0AAW5IJW1_9BACT</name>
<protein>
    <submittedName>
        <fullName evidence="1">Uncharacterized protein</fullName>
    </submittedName>
</protein>
<evidence type="ECO:0000313" key="2">
    <source>
        <dbReference type="Proteomes" id="UP001205531"/>
    </source>
</evidence>
<dbReference type="AlphaFoldDB" id="A0AAW5IJW1"/>
<proteinExistence type="predicted"/>
<reference evidence="1" key="1">
    <citation type="submission" date="2022-07" db="EMBL/GenBank/DDBJ databases">
        <title>Prevotella copri.</title>
        <authorList>
            <person name="Yang C."/>
        </authorList>
    </citation>
    <scope>NUCLEOTIDE SEQUENCE</scope>
    <source>
        <strain evidence="1">HF2107</strain>
    </source>
</reference>
<dbReference type="EMBL" id="JANDWZ010000026">
    <property type="protein sequence ID" value="MCP9565108.1"/>
    <property type="molecule type" value="Genomic_DNA"/>
</dbReference>
<comment type="caution">
    <text evidence="1">The sequence shown here is derived from an EMBL/GenBank/DDBJ whole genome shotgun (WGS) entry which is preliminary data.</text>
</comment>
<gene>
    <name evidence="1" type="ORF">NNC64_11190</name>
</gene>
<evidence type="ECO:0000313" key="1">
    <source>
        <dbReference type="EMBL" id="MCP9565108.1"/>
    </source>
</evidence>